<accession>A0AAV7JBE0</accession>
<keyword evidence="3" id="KW-0862">Zinc</keyword>
<name>A0AAV7JBE0_9METZ</name>
<evidence type="ECO:0000256" key="4">
    <source>
        <dbReference type="ARBA" id="ARBA00023125"/>
    </source>
</evidence>
<organism evidence="7 8">
    <name type="scientific">Oopsacas minuta</name>
    <dbReference type="NCBI Taxonomy" id="111878"/>
    <lineage>
        <taxon>Eukaryota</taxon>
        <taxon>Metazoa</taxon>
        <taxon>Porifera</taxon>
        <taxon>Hexactinellida</taxon>
        <taxon>Hexasterophora</taxon>
        <taxon>Lyssacinosida</taxon>
        <taxon>Leucopsacidae</taxon>
        <taxon>Oopsacas</taxon>
    </lineage>
</organism>
<dbReference type="AlphaFoldDB" id="A0AAV7JBE0"/>
<evidence type="ECO:0000256" key="2">
    <source>
        <dbReference type="ARBA" id="ARBA00022771"/>
    </source>
</evidence>
<dbReference type="Pfam" id="PF05485">
    <property type="entry name" value="THAP"/>
    <property type="match status" value="1"/>
</dbReference>
<dbReference type="SUPFAM" id="SSF57716">
    <property type="entry name" value="Glucocorticoid receptor-like (DNA-binding domain)"/>
    <property type="match status" value="1"/>
</dbReference>
<reference evidence="7 8" key="1">
    <citation type="journal article" date="2023" name="BMC Biol.">
        <title>The compact genome of the sponge Oopsacas minuta (Hexactinellida) is lacking key metazoan core genes.</title>
        <authorList>
            <person name="Santini S."/>
            <person name="Schenkelaars Q."/>
            <person name="Jourda C."/>
            <person name="Duchesne M."/>
            <person name="Belahbib H."/>
            <person name="Rocher C."/>
            <person name="Selva M."/>
            <person name="Riesgo A."/>
            <person name="Vervoort M."/>
            <person name="Leys S.P."/>
            <person name="Kodjabachian L."/>
            <person name="Le Bivic A."/>
            <person name="Borchiellini C."/>
            <person name="Claverie J.M."/>
            <person name="Renard E."/>
        </authorList>
    </citation>
    <scope>NUCLEOTIDE SEQUENCE [LARGE SCALE GENOMIC DNA]</scope>
    <source>
        <strain evidence="7">SPO-2</strain>
    </source>
</reference>
<feature type="domain" description="THAP-type" evidence="6">
    <location>
        <begin position="1"/>
        <end position="78"/>
    </location>
</feature>
<proteinExistence type="predicted"/>
<evidence type="ECO:0000256" key="5">
    <source>
        <dbReference type="PROSITE-ProRule" id="PRU00309"/>
    </source>
</evidence>
<evidence type="ECO:0000313" key="7">
    <source>
        <dbReference type="EMBL" id="KAI6646052.1"/>
    </source>
</evidence>
<keyword evidence="1" id="KW-0479">Metal-binding</keyword>
<dbReference type="Proteomes" id="UP001165289">
    <property type="component" value="Unassembled WGS sequence"/>
</dbReference>
<evidence type="ECO:0000256" key="1">
    <source>
        <dbReference type="ARBA" id="ARBA00022723"/>
    </source>
</evidence>
<dbReference type="GO" id="GO:0003677">
    <property type="term" value="F:DNA binding"/>
    <property type="evidence" value="ECO:0007669"/>
    <property type="project" value="UniProtKB-UniRule"/>
</dbReference>
<dbReference type="SMART" id="SM00980">
    <property type="entry name" value="THAP"/>
    <property type="match status" value="1"/>
</dbReference>
<dbReference type="PROSITE" id="PS50950">
    <property type="entry name" value="ZF_THAP"/>
    <property type="match status" value="1"/>
</dbReference>
<protein>
    <submittedName>
        <fullName evidence="7">THAP domain-containing protein 1-like</fullName>
    </submittedName>
</protein>
<dbReference type="InterPro" id="IPR038441">
    <property type="entry name" value="THAP_Znf_sf"/>
</dbReference>
<gene>
    <name evidence="7" type="ORF">LOD99_9500</name>
</gene>
<evidence type="ECO:0000259" key="6">
    <source>
        <dbReference type="PROSITE" id="PS50950"/>
    </source>
</evidence>
<evidence type="ECO:0000256" key="3">
    <source>
        <dbReference type="ARBA" id="ARBA00022833"/>
    </source>
</evidence>
<sequence>MRGVGCRVGYSGGRRKHLFQFPNKFSLQERWIEFLNRINYSSTSNSTICIDHFEGKYIVQHSNRPQLNYLPDPIPSIHPLSIPKSQRVIPHKHRKPPVQSIYKDELPSFKAKFKFDTLQDISLFLTTSNETKN</sequence>
<keyword evidence="2 5" id="KW-0863">Zinc-finger</keyword>
<dbReference type="InterPro" id="IPR006612">
    <property type="entry name" value="THAP_Znf"/>
</dbReference>
<dbReference type="EMBL" id="JAKMXF010000363">
    <property type="protein sequence ID" value="KAI6646052.1"/>
    <property type="molecule type" value="Genomic_DNA"/>
</dbReference>
<dbReference type="SMART" id="SM00692">
    <property type="entry name" value="DM3"/>
    <property type="match status" value="1"/>
</dbReference>
<keyword evidence="8" id="KW-1185">Reference proteome</keyword>
<dbReference type="GO" id="GO:0008270">
    <property type="term" value="F:zinc ion binding"/>
    <property type="evidence" value="ECO:0007669"/>
    <property type="project" value="UniProtKB-KW"/>
</dbReference>
<keyword evidence="4 5" id="KW-0238">DNA-binding</keyword>
<comment type="caution">
    <text evidence="7">The sequence shown here is derived from an EMBL/GenBank/DDBJ whole genome shotgun (WGS) entry which is preliminary data.</text>
</comment>
<dbReference type="Gene3D" id="6.20.210.20">
    <property type="entry name" value="THAP domain"/>
    <property type="match status" value="1"/>
</dbReference>
<evidence type="ECO:0000313" key="8">
    <source>
        <dbReference type="Proteomes" id="UP001165289"/>
    </source>
</evidence>